<evidence type="ECO:0000313" key="1">
    <source>
        <dbReference type="EMBL" id="PSG90287.1"/>
    </source>
</evidence>
<dbReference type="AlphaFoldDB" id="A0A2T1NCZ7"/>
<dbReference type="InterPro" id="IPR032286">
    <property type="entry name" value="DUF4837"/>
</dbReference>
<dbReference type="Proteomes" id="UP000238426">
    <property type="component" value="Unassembled WGS sequence"/>
</dbReference>
<reference evidence="1 2" key="1">
    <citation type="submission" date="2018-03" db="EMBL/GenBank/DDBJ databases">
        <title>Mesoflavibacter sp. HG37 and Mesoflavibacter sp. HG96 sp.nov., two marine bacteria isolated from seawater of Western Pacific Ocean.</title>
        <authorList>
            <person name="Cheng H."/>
            <person name="Wu Y.-H."/>
            <person name="Guo L.-L."/>
            <person name="Xu X.-W."/>
        </authorList>
    </citation>
    <scope>NUCLEOTIDE SEQUENCE [LARGE SCALE GENOMIC DNA]</scope>
    <source>
        <strain evidence="1 2">KCTC 32269</strain>
    </source>
</reference>
<dbReference type="Pfam" id="PF16125">
    <property type="entry name" value="DUF4837"/>
    <property type="match status" value="1"/>
</dbReference>
<comment type="caution">
    <text evidence="1">The sequence shown here is derived from an EMBL/GenBank/DDBJ whole genome shotgun (WGS) entry which is preliminary data.</text>
</comment>
<keyword evidence="2" id="KW-1185">Reference proteome</keyword>
<gene>
    <name evidence="1" type="ORF">C7H52_03120</name>
</gene>
<proteinExistence type="predicted"/>
<organism evidence="1 2">
    <name type="scientific">Aurantibacter aestuarii</name>
    <dbReference type="NCBI Taxonomy" id="1266046"/>
    <lineage>
        <taxon>Bacteria</taxon>
        <taxon>Pseudomonadati</taxon>
        <taxon>Bacteroidota</taxon>
        <taxon>Flavobacteriia</taxon>
        <taxon>Flavobacteriales</taxon>
        <taxon>Flavobacteriaceae</taxon>
        <taxon>Aurantibacter</taxon>
    </lineage>
</organism>
<dbReference type="EMBL" id="PXOQ01000007">
    <property type="protein sequence ID" value="PSG90287.1"/>
    <property type="molecule type" value="Genomic_DNA"/>
</dbReference>
<accession>A0A2T1NCZ7</accession>
<evidence type="ECO:0000313" key="2">
    <source>
        <dbReference type="Proteomes" id="UP000238426"/>
    </source>
</evidence>
<dbReference type="RefSeq" id="WP_106462427.1">
    <property type="nucleotide sequence ID" value="NZ_PXOQ01000007.1"/>
</dbReference>
<dbReference type="OrthoDB" id="1115230at2"/>
<sequence>MKYCIQFFLILVFLTSCNDGDKKKNRILSDSSGNLNNLSVVVDNDAWNSEIGESIRNIFAAPVDGLPQKEPLFNINQIPTAVFSDFATKNRLILKIDKNPSKGVDFNNNTYAKPQKVVVVKGNSKTEIIEVLKENASKIITAFKDVEIKERKRQIAKSLSSDKAIKERLGITIKYPSVYRTAKEENNFFWLRKDITTGTTNIMLYEIPLDQLTIDTTLVQQIIKIRDSIGEKYIPGPTDGTFMKTEEAYSPFFYTTILDGKPAFEMRATWDVKDAFMAGPFVTYVIRDDENNRYLIAEGFTFAPSVNKRDYMFELEAIIKSIRFLQ</sequence>
<name>A0A2T1NCZ7_9FLAO</name>
<protein>
    <submittedName>
        <fullName evidence="1">DUF4837 domain-containing protein</fullName>
    </submittedName>
</protein>
<dbReference type="PROSITE" id="PS51257">
    <property type="entry name" value="PROKAR_LIPOPROTEIN"/>
    <property type="match status" value="1"/>
</dbReference>